<name>A0A2N9L478_9BACT</name>
<reference evidence="2" key="1">
    <citation type="submission" date="2018-02" db="EMBL/GenBank/DDBJ databases">
        <authorList>
            <person name="Hausmann B."/>
        </authorList>
    </citation>
    <scope>NUCLEOTIDE SEQUENCE [LARGE SCALE GENOMIC DNA]</scope>
    <source>
        <strain evidence="2">Peat soil MAG SbA5</strain>
    </source>
</reference>
<dbReference type="EMBL" id="OKRB01000014">
    <property type="protein sequence ID" value="SPE17854.1"/>
    <property type="molecule type" value="Genomic_DNA"/>
</dbReference>
<gene>
    <name evidence="1" type="ORF">SBA5_1100034</name>
</gene>
<sequence length="206" mass="22043">MDHRGAELFRACFGWVGPHRDGVRHAVVFHNARVSDGEIRGALFKGVLGIAAGLEERSDQVIGFSDRSLGVVDKARLHGMPLGDVALPLGGAEFADFQCVHAGFTVAQFCLGLARRAMLQNGAVVLRSETIAQGLSAGSAAMNEPYNCDDNEEDKYNYGTDQLGIREVIEHCVLLCGISATAKGGKGRLPKWGRTLHAIHHARPGA</sequence>
<evidence type="ECO:0000313" key="1">
    <source>
        <dbReference type="EMBL" id="SPE17854.1"/>
    </source>
</evidence>
<evidence type="ECO:0000313" key="2">
    <source>
        <dbReference type="Proteomes" id="UP000239735"/>
    </source>
</evidence>
<accession>A0A2N9L478</accession>
<organism evidence="1 2">
    <name type="scientific">Candidatus Sulfuritelmatomonas gaucii</name>
    <dbReference type="NCBI Taxonomy" id="2043161"/>
    <lineage>
        <taxon>Bacteria</taxon>
        <taxon>Pseudomonadati</taxon>
        <taxon>Acidobacteriota</taxon>
        <taxon>Terriglobia</taxon>
        <taxon>Terriglobales</taxon>
        <taxon>Acidobacteriaceae</taxon>
        <taxon>Candidatus Sulfuritelmatomonas</taxon>
    </lineage>
</organism>
<dbReference type="AlphaFoldDB" id="A0A2N9L478"/>
<dbReference type="Proteomes" id="UP000239735">
    <property type="component" value="Unassembled WGS sequence"/>
</dbReference>
<protein>
    <submittedName>
        <fullName evidence="1">Uncharacterized protein</fullName>
    </submittedName>
</protein>
<proteinExistence type="predicted"/>